<dbReference type="SUPFAM" id="SSF56601">
    <property type="entry name" value="beta-lactamase/transpeptidase-like"/>
    <property type="match status" value="1"/>
</dbReference>
<dbReference type="EMBL" id="FXAR01000007">
    <property type="protein sequence ID" value="SMG32876.1"/>
    <property type="molecule type" value="Genomic_DNA"/>
</dbReference>
<gene>
    <name evidence="1" type="ORF">SAMN06295981_2022</name>
</gene>
<dbReference type="STRING" id="1610489.SAMN06295981_2022"/>
<accession>A0A1X7JYC3</accession>
<dbReference type="AlphaFoldDB" id="A0A1X7JYC3"/>
<organism evidence="1 2">
    <name type="scientific">Corynebacterium pollutisoli</name>
    <dbReference type="NCBI Taxonomy" id="1610489"/>
    <lineage>
        <taxon>Bacteria</taxon>
        <taxon>Bacillati</taxon>
        <taxon>Actinomycetota</taxon>
        <taxon>Actinomycetes</taxon>
        <taxon>Mycobacteriales</taxon>
        <taxon>Corynebacteriaceae</taxon>
        <taxon>Corynebacterium</taxon>
    </lineage>
</organism>
<dbReference type="OrthoDB" id="3729831at2"/>
<dbReference type="Proteomes" id="UP000193309">
    <property type="component" value="Unassembled WGS sequence"/>
</dbReference>
<keyword evidence="2" id="KW-1185">Reference proteome</keyword>
<dbReference type="RefSeq" id="WP_085550116.1">
    <property type="nucleotide sequence ID" value="NZ_FXAR01000007.1"/>
</dbReference>
<evidence type="ECO:0000313" key="2">
    <source>
        <dbReference type="Proteomes" id="UP000193309"/>
    </source>
</evidence>
<dbReference type="PROSITE" id="PS51257">
    <property type="entry name" value="PROKAR_LIPOPROTEIN"/>
    <property type="match status" value="1"/>
</dbReference>
<dbReference type="Gene3D" id="3.40.710.10">
    <property type="entry name" value="DD-peptidase/beta-lactamase superfamily"/>
    <property type="match status" value="1"/>
</dbReference>
<reference evidence="2" key="1">
    <citation type="submission" date="2017-04" db="EMBL/GenBank/DDBJ databases">
        <authorList>
            <person name="Varghese N."/>
            <person name="Submissions S."/>
        </authorList>
    </citation>
    <scope>NUCLEOTIDE SEQUENCE [LARGE SCALE GENOMIC DNA]</scope>
    <source>
        <strain evidence="2">VDS</strain>
    </source>
</reference>
<proteinExistence type="predicted"/>
<evidence type="ECO:0000313" key="1">
    <source>
        <dbReference type="EMBL" id="SMG32876.1"/>
    </source>
</evidence>
<sequence>MRRLTVGLLAGMLLAGCTIPTGEEPAPTPLIDAPVDVPVAAAVTAVTAGFRGTAGLAVVDGSEVVAAGEDAAAPAWSTIKVPLAIAALRGDPGLANIASAAIRVSDNDAAEVLWTAAGAEAVDAVLAEGHAGTTVARERLRPEYSITGQTAWAPSDQARFAAHLPCLAGAEPVLADMAMIDPTQAWGLGTIPGARFKGGWGPDPAGIYTARQFGLVPTDEGAAAVALTVTPQSGTFEDAQAMATALARELVDLGALPTARCG</sequence>
<protein>
    <submittedName>
        <fullName evidence="1">Beta-lactamase enzyme family protein</fullName>
    </submittedName>
</protein>
<name>A0A1X7JYC3_9CORY</name>
<dbReference type="InterPro" id="IPR012338">
    <property type="entry name" value="Beta-lactam/transpept-like"/>
</dbReference>